<dbReference type="EMBL" id="CH478505">
    <property type="protein sequence ID" value="EAT32875.1"/>
    <property type="molecule type" value="Genomic_DNA"/>
</dbReference>
<dbReference type="Proteomes" id="UP000682892">
    <property type="component" value="Unassembled WGS sequence"/>
</dbReference>
<gene>
    <name evidence="1" type="ORF">AaeL_AAEL014884</name>
</gene>
<evidence type="ECO:0000313" key="2">
    <source>
        <dbReference type="Proteomes" id="UP000682892"/>
    </source>
</evidence>
<dbReference type="HOGENOM" id="CLU_1745037_0_0_1"/>
<accession>Q16F62</accession>
<protein>
    <submittedName>
        <fullName evidence="1">AAEL014884-PA</fullName>
    </submittedName>
</protein>
<dbReference type="AlphaFoldDB" id="Q16F62"/>
<reference evidence="1" key="3">
    <citation type="submission" date="2012-09" db="EMBL/GenBank/DDBJ databases">
        <authorList>
            <consortium name="VectorBase"/>
        </authorList>
    </citation>
    <scope>NUCLEOTIDE SEQUENCE</scope>
    <source>
        <strain evidence="1">Liverpool</strain>
    </source>
</reference>
<sequence length="150" mass="15859">LGRTSSIDGLGVGRVDRGTLIDRYRIWARSGVACLNRRLTRGTGRLLLAEQAAEVLGIDKSVGVEQSTGTSRSGSNSQPLIDVGSNLLLNGIGNGVLDSAEYTTEESSGRSCRFLRWDHNVTTGAVELSWTTVSTTTTATTTTTVVIVAT</sequence>
<evidence type="ECO:0000313" key="1">
    <source>
        <dbReference type="EMBL" id="EAT32875.1"/>
    </source>
</evidence>
<proteinExistence type="predicted"/>
<name>Q16F62_AEDAE</name>
<reference evidence="1" key="2">
    <citation type="journal article" date="2007" name="Science">
        <title>Genome sequence of Aedes aegypti, a major arbovirus vector.</title>
        <authorList>
            <person name="Nene V."/>
            <person name="Wortman J.R."/>
            <person name="Lawson D."/>
            <person name="Haas B."/>
            <person name="Kodira C."/>
            <person name="Tu Z.J."/>
            <person name="Loftus B."/>
            <person name="Xi Z."/>
            <person name="Megy K."/>
            <person name="Grabherr M."/>
            <person name="Ren Q."/>
            <person name="Zdobnov E.M."/>
            <person name="Lobo N.F."/>
            <person name="Campbell K.S."/>
            <person name="Brown S.E."/>
            <person name="Bonaldo M.F."/>
            <person name="Zhu J."/>
            <person name="Sinkins S.P."/>
            <person name="Hogenkamp D.G."/>
            <person name="Amedeo P."/>
            <person name="Arensburger P."/>
            <person name="Atkinson P.W."/>
            <person name="Bidwell S."/>
            <person name="Biedler J."/>
            <person name="Birney E."/>
            <person name="Bruggner R.V."/>
            <person name="Costas J."/>
            <person name="Coy M.R."/>
            <person name="Crabtree J."/>
            <person name="Crawford M."/>
            <person name="Debruyn B."/>
            <person name="Decaprio D."/>
            <person name="Eiglmeier K."/>
            <person name="Eisenstadt E."/>
            <person name="El-Dorry H."/>
            <person name="Gelbart W.M."/>
            <person name="Gomes S.L."/>
            <person name="Hammond M."/>
            <person name="Hannick L.I."/>
            <person name="Hogan J.R."/>
            <person name="Holmes M.H."/>
            <person name="Jaffe D."/>
            <person name="Johnston J.S."/>
            <person name="Kennedy R.C."/>
            <person name="Koo H."/>
            <person name="Kravitz S."/>
            <person name="Kriventseva E.V."/>
            <person name="Kulp D."/>
            <person name="Labutti K."/>
            <person name="Lee E."/>
            <person name="Li S."/>
            <person name="Lovin D.D."/>
            <person name="Mao C."/>
            <person name="Mauceli E."/>
            <person name="Menck C.F."/>
            <person name="Miller J.R."/>
            <person name="Montgomery P."/>
            <person name="Mori A."/>
            <person name="Nascimento A.L."/>
            <person name="Naveira H.F."/>
            <person name="Nusbaum C."/>
            <person name="O'leary S."/>
            <person name="Orvis J."/>
            <person name="Pertea M."/>
            <person name="Quesneville H."/>
            <person name="Reidenbach K.R."/>
            <person name="Rogers Y.H."/>
            <person name="Roth C.W."/>
            <person name="Schneider J.R."/>
            <person name="Schatz M."/>
            <person name="Shumway M."/>
            <person name="Stanke M."/>
            <person name="Stinson E.O."/>
            <person name="Tubio J.M."/>
            <person name="Vanzee J.P."/>
            <person name="Verjovski-Almeida S."/>
            <person name="Werner D."/>
            <person name="White O."/>
            <person name="Wyder S."/>
            <person name="Zeng Q."/>
            <person name="Zhao Q."/>
            <person name="Zhao Y."/>
            <person name="Hill C.A."/>
            <person name="Raikhel A.S."/>
            <person name="Soares M.B."/>
            <person name="Knudson D.L."/>
            <person name="Lee N.H."/>
            <person name="Galagan J."/>
            <person name="Salzberg S.L."/>
            <person name="Paulsen I.T."/>
            <person name="Dimopoulos G."/>
            <person name="Collins F.H."/>
            <person name="Birren B."/>
            <person name="Fraser-Liggett C.M."/>
            <person name="Severson D.W."/>
        </authorList>
    </citation>
    <scope>NUCLEOTIDE SEQUENCE [LARGE SCALE GENOMIC DNA]</scope>
    <source>
        <strain evidence="1">Liverpool</strain>
    </source>
</reference>
<dbReference type="PaxDb" id="7159-AAEL014884-PA"/>
<organism evidence="1 2">
    <name type="scientific">Aedes aegypti</name>
    <name type="common">Yellowfever mosquito</name>
    <name type="synonym">Culex aegypti</name>
    <dbReference type="NCBI Taxonomy" id="7159"/>
    <lineage>
        <taxon>Eukaryota</taxon>
        <taxon>Metazoa</taxon>
        <taxon>Ecdysozoa</taxon>
        <taxon>Arthropoda</taxon>
        <taxon>Hexapoda</taxon>
        <taxon>Insecta</taxon>
        <taxon>Pterygota</taxon>
        <taxon>Neoptera</taxon>
        <taxon>Endopterygota</taxon>
        <taxon>Diptera</taxon>
        <taxon>Nematocera</taxon>
        <taxon>Culicoidea</taxon>
        <taxon>Culicidae</taxon>
        <taxon>Culicinae</taxon>
        <taxon>Aedini</taxon>
        <taxon>Aedes</taxon>
        <taxon>Stegomyia</taxon>
    </lineage>
</organism>
<reference evidence="1" key="1">
    <citation type="submission" date="2005-10" db="EMBL/GenBank/DDBJ databases">
        <authorList>
            <person name="Loftus B.J."/>
            <person name="Nene V.M."/>
            <person name="Hannick L.I."/>
            <person name="Bidwell S."/>
            <person name="Haas B."/>
            <person name="Amedeo P."/>
            <person name="Orvis J."/>
            <person name="Wortman J.R."/>
            <person name="White O.R."/>
            <person name="Salzberg S."/>
            <person name="Shumway M."/>
            <person name="Koo H."/>
            <person name="Zhao Y."/>
            <person name="Holmes M."/>
            <person name="Miller J."/>
            <person name="Schatz M."/>
            <person name="Pop M."/>
            <person name="Pai G."/>
            <person name="Utterback T."/>
            <person name="Rogers Y.-H."/>
            <person name="Kravitz S."/>
            <person name="Fraser C.M."/>
        </authorList>
    </citation>
    <scope>NUCLEOTIDE SEQUENCE</scope>
    <source>
        <strain evidence="1">Liverpool</strain>
    </source>
</reference>
<feature type="non-terminal residue" evidence="1">
    <location>
        <position position="1"/>
    </location>
</feature>